<evidence type="ECO:0000313" key="1">
    <source>
        <dbReference type="EMBL" id="MFF3573256.1"/>
    </source>
</evidence>
<dbReference type="Gene3D" id="3.10.129.10">
    <property type="entry name" value="Hotdog Thioesterase"/>
    <property type="match status" value="1"/>
</dbReference>
<comment type="caution">
    <text evidence="1">The sequence shown here is derived from an EMBL/GenBank/DDBJ whole genome shotgun (WGS) entry which is preliminary data.</text>
</comment>
<dbReference type="CDD" id="cd00586">
    <property type="entry name" value="4HBT"/>
    <property type="match status" value="1"/>
</dbReference>
<dbReference type="RefSeq" id="WP_040831105.1">
    <property type="nucleotide sequence ID" value="NZ_JBIAQY010000018.1"/>
</dbReference>
<dbReference type="Pfam" id="PF13279">
    <property type="entry name" value="4HBT_2"/>
    <property type="match status" value="1"/>
</dbReference>
<dbReference type="EMBL" id="JBIAQY010000018">
    <property type="protein sequence ID" value="MFF3573256.1"/>
    <property type="molecule type" value="Genomic_DNA"/>
</dbReference>
<keyword evidence="2" id="KW-1185">Reference proteome</keyword>
<dbReference type="Proteomes" id="UP001601992">
    <property type="component" value="Unassembled WGS sequence"/>
</dbReference>
<sequence>MTEHLPLEAYPCRREISLIFADIDPLRHVNNVAIARMFEEGRVTLSRATSDLLADAVPLRMVLARLEIDYLAEVMYPGEVQLGIGLGRIGRSSIEQRAGLFQAGRLVAASRSIEVNTVEGVPGSAPLTEAYRTAAHKLLLPGV</sequence>
<dbReference type="EC" id="3.1.2.-" evidence="1"/>
<gene>
    <name evidence="1" type="ORF">ACFYXQ_36395</name>
</gene>
<proteinExistence type="predicted"/>
<organism evidence="1 2">
    <name type="scientific">Nocardia jiangxiensis</name>
    <dbReference type="NCBI Taxonomy" id="282685"/>
    <lineage>
        <taxon>Bacteria</taxon>
        <taxon>Bacillati</taxon>
        <taxon>Actinomycetota</taxon>
        <taxon>Actinomycetes</taxon>
        <taxon>Mycobacteriales</taxon>
        <taxon>Nocardiaceae</taxon>
        <taxon>Nocardia</taxon>
    </lineage>
</organism>
<dbReference type="GO" id="GO:0016787">
    <property type="term" value="F:hydrolase activity"/>
    <property type="evidence" value="ECO:0007669"/>
    <property type="project" value="UniProtKB-KW"/>
</dbReference>
<accession>A0ABW6SAA8</accession>
<reference evidence="1 2" key="1">
    <citation type="submission" date="2024-10" db="EMBL/GenBank/DDBJ databases">
        <title>The Natural Products Discovery Center: Release of the First 8490 Sequenced Strains for Exploring Actinobacteria Biosynthetic Diversity.</title>
        <authorList>
            <person name="Kalkreuter E."/>
            <person name="Kautsar S.A."/>
            <person name="Yang D."/>
            <person name="Bader C.D."/>
            <person name="Teijaro C.N."/>
            <person name="Fluegel L."/>
            <person name="Davis C.M."/>
            <person name="Simpson J.R."/>
            <person name="Lauterbach L."/>
            <person name="Steele A.D."/>
            <person name="Gui C."/>
            <person name="Meng S."/>
            <person name="Li G."/>
            <person name="Viehrig K."/>
            <person name="Ye F."/>
            <person name="Su P."/>
            <person name="Kiefer A.F."/>
            <person name="Nichols A."/>
            <person name="Cepeda A.J."/>
            <person name="Yan W."/>
            <person name="Fan B."/>
            <person name="Jiang Y."/>
            <person name="Adhikari A."/>
            <person name="Zheng C.-J."/>
            <person name="Schuster L."/>
            <person name="Cowan T.M."/>
            <person name="Smanski M.J."/>
            <person name="Chevrette M.G."/>
            <person name="De Carvalho L.P.S."/>
            <person name="Shen B."/>
        </authorList>
    </citation>
    <scope>NUCLEOTIDE SEQUENCE [LARGE SCALE GENOMIC DNA]</scope>
    <source>
        <strain evidence="1 2">NPDC002593</strain>
    </source>
</reference>
<evidence type="ECO:0000313" key="2">
    <source>
        <dbReference type="Proteomes" id="UP001601992"/>
    </source>
</evidence>
<protein>
    <submittedName>
        <fullName evidence="1">Acyl-CoA thioesterase</fullName>
        <ecNumber evidence="1">3.1.2.-</ecNumber>
    </submittedName>
</protein>
<keyword evidence="1" id="KW-0378">Hydrolase</keyword>
<dbReference type="InterPro" id="IPR029069">
    <property type="entry name" value="HotDog_dom_sf"/>
</dbReference>
<name>A0ABW6SAA8_9NOCA</name>
<dbReference type="SUPFAM" id="SSF54637">
    <property type="entry name" value="Thioesterase/thiol ester dehydrase-isomerase"/>
    <property type="match status" value="1"/>
</dbReference>